<dbReference type="Proteomes" id="UP000886748">
    <property type="component" value="Unassembled WGS sequence"/>
</dbReference>
<reference evidence="3" key="2">
    <citation type="journal article" date="2021" name="PeerJ">
        <title>Extensive microbial diversity within the chicken gut microbiome revealed by metagenomics and culture.</title>
        <authorList>
            <person name="Gilroy R."/>
            <person name="Ravi A."/>
            <person name="Getino M."/>
            <person name="Pursley I."/>
            <person name="Horton D.L."/>
            <person name="Alikhan N.F."/>
            <person name="Baker D."/>
            <person name="Gharbi K."/>
            <person name="Hall N."/>
            <person name="Watson M."/>
            <person name="Adriaenssens E.M."/>
            <person name="Foster-Nyarko E."/>
            <person name="Jarju S."/>
            <person name="Secka A."/>
            <person name="Antonio M."/>
            <person name="Oren A."/>
            <person name="Chaudhuri R.R."/>
            <person name="La Ragione R."/>
            <person name="Hildebrand F."/>
            <person name="Pallen M.J."/>
        </authorList>
    </citation>
    <scope>NUCLEOTIDE SEQUENCE</scope>
    <source>
        <strain evidence="3">CHK154-7741</strain>
    </source>
</reference>
<evidence type="ECO:0000256" key="1">
    <source>
        <dbReference type="ARBA" id="ARBA00007125"/>
    </source>
</evidence>
<evidence type="ECO:0000259" key="2">
    <source>
        <dbReference type="Pfam" id="PF21447"/>
    </source>
</evidence>
<dbReference type="AlphaFoldDB" id="A0A9D1SS73"/>
<dbReference type="Gene3D" id="1.10.3210.10">
    <property type="entry name" value="Hypothetical protein af1432"/>
    <property type="match status" value="1"/>
</dbReference>
<dbReference type="Pfam" id="PF21447">
    <property type="entry name" value="Ppx-GppA_III"/>
    <property type="match status" value="1"/>
</dbReference>
<dbReference type="CDD" id="cd00077">
    <property type="entry name" value="HDc"/>
    <property type="match status" value="1"/>
</dbReference>
<comment type="similarity">
    <text evidence="1">Belongs to the GppA/Ppx family.</text>
</comment>
<reference evidence="3" key="1">
    <citation type="submission" date="2020-10" db="EMBL/GenBank/DDBJ databases">
        <authorList>
            <person name="Gilroy R."/>
        </authorList>
    </citation>
    <scope>NUCLEOTIDE SEQUENCE</scope>
    <source>
        <strain evidence="3">CHK154-7741</strain>
    </source>
</reference>
<dbReference type="InterPro" id="IPR050273">
    <property type="entry name" value="GppA/Ppx_hydrolase"/>
</dbReference>
<dbReference type="PANTHER" id="PTHR30005">
    <property type="entry name" value="EXOPOLYPHOSPHATASE"/>
    <property type="match status" value="1"/>
</dbReference>
<sequence>MNKLSVYEKYCKNEEHAKEVEKYALMILSALKDAVEAYKNITERETLYLQIAALLHDIGYVVEKKSHHKHAMNLIIQEGLEGLDNEETKVTANIARYHRGSLPDETKHEIYKNLTPQQKNTVQLLGSIVRLADGFDKPHKNLILRMEAKETPDEVNLYLKTIGFKPNLNMAEKKKDMLEHTLQKKINFIFV</sequence>
<comment type="caution">
    <text evidence="3">The sequence shown here is derived from an EMBL/GenBank/DDBJ whole genome shotgun (WGS) entry which is preliminary data.</text>
</comment>
<feature type="domain" description="Ppx/GppA phosphatase C-terminal" evidence="2">
    <location>
        <begin position="7"/>
        <end position="160"/>
    </location>
</feature>
<dbReference type="SUPFAM" id="SSF109604">
    <property type="entry name" value="HD-domain/PDEase-like"/>
    <property type="match status" value="1"/>
</dbReference>
<proteinExistence type="inferred from homology"/>
<gene>
    <name evidence="3" type="ORF">IAD26_08750</name>
</gene>
<name>A0A9D1SS73_9CLOT</name>
<dbReference type="EMBL" id="DVOD01000062">
    <property type="protein sequence ID" value="HIU93204.1"/>
    <property type="molecule type" value="Genomic_DNA"/>
</dbReference>
<dbReference type="InterPro" id="IPR048950">
    <property type="entry name" value="Ppx_GppA_C"/>
</dbReference>
<accession>A0A9D1SS73</accession>
<evidence type="ECO:0000313" key="3">
    <source>
        <dbReference type="EMBL" id="HIU93204.1"/>
    </source>
</evidence>
<organism evidence="3 4">
    <name type="scientific">Candidatus Limenecus avicola</name>
    <dbReference type="NCBI Taxonomy" id="2840847"/>
    <lineage>
        <taxon>Bacteria</taxon>
        <taxon>Bacillati</taxon>
        <taxon>Bacillota</taxon>
        <taxon>Clostridia</taxon>
        <taxon>Eubacteriales</taxon>
        <taxon>Clostridiaceae</taxon>
        <taxon>Clostridiaceae incertae sedis</taxon>
        <taxon>Candidatus Limenecus</taxon>
    </lineage>
</organism>
<protein>
    <submittedName>
        <fullName evidence="3">HD domain-containing protein</fullName>
    </submittedName>
</protein>
<evidence type="ECO:0000313" key="4">
    <source>
        <dbReference type="Proteomes" id="UP000886748"/>
    </source>
</evidence>
<dbReference type="GO" id="GO:0006357">
    <property type="term" value="P:regulation of transcription by RNA polymerase II"/>
    <property type="evidence" value="ECO:0007669"/>
    <property type="project" value="TreeGrafter"/>
</dbReference>
<dbReference type="InterPro" id="IPR003607">
    <property type="entry name" value="HD/PDEase_dom"/>
</dbReference>
<dbReference type="PANTHER" id="PTHR30005:SF0">
    <property type="entry name" value="RETROGRADE REGULATION PROTEIN 2"/>
    <property type="match status" value="1"/>
</dbReference>